<dbReference type="GO" id="GO:0045892">
    <property type="term" value="P:negative regulation of DNA-templated transcription"/>
    <property type="evidence" value="ECO:0007669"/>
    <property type="project" value="TreeGrafter"/>
</dbReference>
<protein>
    <submittedName>
        <fullName evidence="5">Transcriptional regulator, GntR family</fullName>
    </submittedName>
</protein>
<dbReference type="Pfam" id="PF07702">
    <property type="entry name" value="UTRA"/>
    <property type="match status" value="1"/>
</dbReference>
<dbReference type="Pfam" id="PF00392">
    <property type="entry name" value="GntR"/>
    <property type="match status" value="1"/>
</dbReference>
<dbReference type="EMBL" id="CP002400">
    <property type="protein sequence ID" value="ADU27730.1"/>
    <property type="molecule type" value="Genomic_DNA"/>
</dbReference>
<evidence type="ECO:0000256" key="2">
    <source>
        <dbReference type="ARBA" id="ARBA00023125"/>
    </source>
</evidence>
<dbReference type="CDD" id="cd07377">
    <property type="entry name" value="WHTH_GntR"/>
    <property type="match status" value="1"/>
</dbReference>
<feature type="domain" description="HTH gntR-type" evidence="4">
    <location>
        <begin position="4"/>
        <end position="72"/>
    </location>
</feature>
<dbReference type="PANTHER" id="PTHR44846:SF1">
    <property type="entry name" value="MANNOSYL-D-GLYCERATE TRANSPORT_METABOLISM SYSTEM REPRESSOR MNGR-RELATED"/>
    <property type="match status" value="1"/>
</dbReference>
<evidence type="ECO:0000256" key="1">
    <source>
        <dbReference type="ARBA" id="ARBA00023015"/>
    </source>
</evidence>
<dbReference type="InterPro" id="IPR028978">
    <property type="entry name" value="Chorismate_lyase_/UTRA_dom_sf"/>
</dbReference>
<name>E6U4C3_ETHHY</name>
<dbReference type="PROSITE" id="PS50949">
    <property type="entry name" value="HTH_GNTR"/>
    <property type="match status" value="1"/>
</dbReference>
<organism evidence="5 6">
    <name type="scientific">Ethanoligenens harbinense (strain DSM 18485 / JCM 12961 / CGMCC 1.5033 / YUAN-3)</name>
    <dbReference type="NCBI Taxonomy" id="663278"/>
    <lineage>
        <taxon>Bacteria</taxon>
        <taxon>Bacillati</taxon>
        <taxon>Bacillota</taxon>
        <taxon>Clostridia</taxon>
        <taxon>Eubacteriales</taxon>
        <taxon>Oscillospiraceae</taxon>
        <taxon>Ethanoligenens</taxon>
    </lineage>
</organism>
<dbReference type="PRINTS" id="PR00035">
    <property type="entry name" value="HTHGNTR"/>
</dbReference>
<dbReference type="RefSeq" id="WP_013486078.1">
    <property type="nucleotide sequence ID" value="NC_014828.1"/>
</dbReference>
<dbReference type="Gene3D" id="3.40.1410.10">
    <property type="entry name" value="Chorismate lyase-like"/>
    <property type="match status" value="1"/>
</dbReference>
<dbReference type="STRING" id="663278.Ethha_2215"/>
<dbReference type="InterPro" id="IPR000524">
    <property type="entry name" value="Tscrpt_reg_HTH_GntR"/>
</dbReference>
<dbReference type="SUPFAM" id="SSF46785">
    <property type="entry name" value="Winged helix' DNA-binding domain"/>
    <property type="match status" value="1"/>
</dbReference>
<keyword evidence="6" id="KW-1185">Reference proteome</keyword>
<evidence type="ECO:0000259" key="4">
    <source>
        <dbReference type="PROSITE" id="PS50949"/>
    </source>
</evidence>
<gene>
    <name evidence="5" type="ordered locus">Ethha_2215</name>
</gene>
<keyword evidence="1" id="KW-0805">Transcription regulation</keyword>
<proteinExistence type="predicted"/>
<dbReference type="HOGENOM" id="CLU_063236_4_2_9"/>
<dbReference type="SUPFAM" id="SSF64288">
    <property type="entry name" value="Chorismate lyase-like"/>
    <property type="match status" value="1"/>
</dbReference>
<keyword evidence="2" id="KW-0238">DNA-binding</keyword>
<dbReference type="Gene3D" id="1.10.10.10">
    <property type="entry name" value="Winged helix-like DNA-binding domain superfamily/Winged helix DNA-binding domain"/>
    <property type="match status" value="1"/>
</dbReference>
<dbReference type="KEGG" id="eha:Ethha_2215"/>
<evidence type="ECO:0000313" key="6">
    <source>
        <dbReference type="Proteomes" id="UP000001551"/>
    </source>
</evidence>
<dbReference type="InterPro" id="IPR050679">
    <property type="entry name" value="Bact_HTH_transcr_reg"/>
</dbReference>
<keyword evidence="3" id="KW-0804">Transcription</keyword>
<reference evidence="5 6" key="1">
    <citation type="submission" date="2010-12" db="EMBL/GenBank/DDBJ databases">
        <title>Complete sequence of Ethanoligenens harbinense YUAN-3.</title>
        <authorList>
            <person name="Lucas S."/>
            <person name="Copeland A."/>
            <person name="Lapidus A."/>
            <person name="Cheng J.-F."/>
            <person name="Bruce D."/>
            <person name="Goodwin L."/>
            <person name="Pitluck S."/>
            <person name="Chertkov O."/>
            <person name="Misra M."/>
            <person name="Detter J.C."/>
            <person name="Han C."/>
            <person name="Tapia R."/>
            <person name="Land M."/>
            <person name="Hauser L."/>
            <person name="Jeffries C."/>
            <person name="Kyrpides N."/>
            <person name="Ivanova N."/>
            <person name="Mikhailova N."/>
            <person name="Wang A."/>
            <person name="Mouttaki H."/>
            <person name="He Z."/>
            <person name="Zhou J."/>
            <person name="Hemme C.L."/>
            <person name="Woyke T."/>
        </authorList>
    </citation>
    <scope>NUCLEOTIDE SEQUENCE [LARGE SCALE GENOMIC DNA]</scope>
    <source>
        <strain evidence="6">DSM 18485 / JCM 12961 / CGMCC 1.5033 / YUAN-3</strain>
    </source>
</reference>
<sequence length="239" mass="27095">MGKPAAYMRLYEQLKQDIRTGKYPVGDVLPTETELEQMFGVSRTTVRRAMKALSNDGLADIKQGRGTMVRNFRTTQDLSKVTSVTESLRKKGYTVRTKSIYIDVIAANEKLSGELQLPFGDRLARVQRVQLADEKPVALMTNYIPYALVPQMEQTSESFSALYQFLERRYGITIDAAKDSIWAKASDFAESEMLDVPVGTALLCIRRLCFHEKQPVCLDMVKILGDQYELENFMSGRLK</sequence>
<dbReference type="InterPro" id="IPR036390">
    <property type="entry name" value="WH_DNA-bd_sf"/>
</dbReference>
<evidence type="ECO:0000313" key="5">
    <source>
        <dbReference type="EMBL" id="ADU27730.1"/>
    </source>
</evidence>
<dbReference type="SMART" id="SM00345">
    <property type="entry name" value="HTH_GNTR"/>
    <property type="match status" value="1"/>
</dbReference>
<dbReference type="PANTHER" id="PTHR44846">
    <property type="entry name" value="MANNOSYL-D-GLYCERATE TRANSPORT/METABOLISM SYSTEM REPRESSOR MNGR-RELATED"/>
    <property type="match status" value="1"/>
</dbReference>
<dbReference type="InterPro" id="IPR011663">
    <property type="entry name" value="UTRA"/>
</dbReference>
<dbReference type="eggNOG" id="COG2188">
    <property type="taxonomic scope" value="Bacteria"/>
</dbReference>
<dbReference type="InterPro" id="IPR036388">
    <property type="entry name" value="WH-like_DNA-bd_sf"/>
</dbReference>
<dbReference type="Proteomes" id="UP000001551">
    <property type="component" value="Chromosome"/>
</dbReference>
<accession>E6U4C3</accession>
<dbReference type="GO" id="GO:0003677">
    <property type="term" value="F:DNA binding"/>
    <property type="evidence" value="ECO:0007669"/>
    <property type="project" value="UniProtKB-KW"/>
</dbReference>
<dbReference type="GO" id="GO:0003700">
    <property type="term" value="F:DNA-binding transcription factor activity"/>
    <property type="evidence" value="ECO:0007669"/>
    <property type="project" value="InterPro"/>
</dbReference>
<dbReference type="SMART" id="SM00866">
    <property type="entry name" value="UTRA"/>
    <property type="match status" value="1"/>
</dbReference>
<dbReference type="AlphaFoldDB" id="E6U4C3"/>
<evidence type="ECO:0000256" key="3">
    <source>
        <dbReference type="ARBA" id="ARBA00023163"/>
    </source>
</evidence>